<accession>A0ABW6EGQ9</accession>
<dbReference type="RefSeq" id="WP_359059063.1">
    <property type="nucleotide sequence ID" value="NZ_JBHXLY010000009.1"/>
</dbReference>
<gene>
    <name evidence="1" type="ORF">ACFWSS_13605</name>
</gene>
<keyword evidence="2" id="KW-1185">Reference proteome</keyword>
<protein>
    <submittedName>
        <fullName evidence="1">Uncharacterized protein</fullName>
    </submittedName>
</protein>
<evidence type="ECO:0000313" key="2">
    <source>
        <dbReference type="Proteomes" id="UP001598251"/>
    </source>
</evidence>
<sequence>MDKEARYLTVHSSYCGIFSDEDLATCLCHFDFEREKEQYTAAHLQVHGASPALEALNRDSDARRTLDKLHFPVGGKRFRPSLEDIIEFLVAERLAEAKQGYDKVLEAGRERFQIKQLRAAMRRHPEVVEEFFREQGR</sequence>
<comment type="caution">
    <text evidence="1">The sequence shown here is derived from an EMBL/GenBank/DDBJ whole genome shotgun (WGS) entry which is preliminary data.</text>
</comment>
<evidence type="ECO:0000313" key="1">
    <source>
        <dbReference type="EMBL" id="MFD4213915.1"/>
    </source>
</evidence>
<dbReference type="EMBL" id="JBHXOF010000006">
    <property type="protein sequence ID" value="MFD4213915.1"/>
    <property type="molecule type" value="Genomic_DNA"/>
</dbReference>
<organism evidence="1 2">
    <name type="scientific">Streptomyces sindenensis</name>
    <dbReference type="NCBI Taxonomy" id="67363"/>
    <lineage>
        <taxon>Bacteria</taxon>
        <taxon>Bacillati</taxon>
        <taxon>Actinomycetota</taxon>
        <taxon>Actinomycetes</taxon>
        <taxon>Kitasatosporales</taxon>
        <taxon>Streptomycetaceae</taxon>
        <taxon>Streptomyces</taxon>
    </lineage>
</organism>
<dbReference type="Proteomes" id="UP001598251">
    <property type="component" value="Unassembled WGS sequence"/>
</dbReference>
<reference evidence="1 2" key="1">
    <citation type="submission" date="2024-09" db="EMBL/GenBank/DDBJ databases">
        <title>The Natural Products Discovery Center: Release of the First 8490 Sequenced Strains for Exploring Actinobacteria Biosynthetic Diversity.</title>
        <authorList>
            <person name="Kalkreuter E."/>
            <person name="Kautsar S.A."/>
            <person name="Yang D."/>
            <person name="Bader C.D."/>
            <person name="Teijaro C.N."/>
            <person name="Fluegel L."/>
            <person name="Davis C.M."/>
            <person name="Simpson J.R."/>
            <person name="Lauterbach L."/>
            <person name="Steele A.D."/>
            <person name="Gui C."/>
            <person name="Meng S."/>
            <person name="Li G."/>
            <person name="Viehrig K."/>
            <person name="Ye F."/>
            <person name="Su P."/>
            <person name="Kiefer A.F."/>
            <person name="Nichols A."/>
            <person name="Cepeda A.J."/>
            <person name="Yan W."/>
            <person name="Fan B."/>
            <person name="Jiang Y."/>
            <person name="Adhikari A."/>
            <person name="Zheng C.-J."/>
            <person name="Schuster L."/>
            <person name="Cowan T.M."/>
            <person name="Smanski M.J."/>
            <person name="Chevrette M.G."/>
            <person name="De Carvalho L.P.S."/>
            <person name="Shen B."/>
        </authorList>
    </citation>
    <scope>NUCLEOTIDE SEQUENCE [LARGE SCALE GENOMIC DNA]</scope>
    <source>
        <strain evidence="1 2">NPDC058546</strain>
    </source>
</reference>
<name>A0ABW6EGQ9_9ACTN</name>
<proteinExistence type="predicted"/>